<evidence type="ECO:0000313" key="2">
    <source>
        <dbReference type="EMBL" id="GAA1984601.1"/>
    </source>
</evidence>
<sequence>MTVRISTADDREPGGPDGQEAPEDARRWTVVPGSFSTPRHAWLDHVGTGEEARPAGATPEPAPWVFLAVKDFIEAGTPAQPTNR</sequence>
<name>A0ABN2SD16_9PSEU</name>
<comment type="caution">
    <text evidence="2">The sequence shown here is derived from an EMBL/GenBank/DDBJ whole genome shotgun (WGS) entry which is preliminary data.</text>
</comment>
<evidence type="ECO:0000313" key="3">
    <source>
        <dbReference type="Proteomes" id="UP001501116"/>
    </source>
</evidence>
<reference evidence="2 3" key="1">
    <citation type="journal article" date="2019" name="Int. J. Syst. Evol. Microbiol.">
        <title>The Global Catalogue of Microorganisms (GCM) 10K type strain sequencing project: providing services to taxonomists for standard genome sequencing and annotation.</title>
        <authorList>
            <consortium name="The Broad Institute Genomics Platform"/>
            <consortium name="The Broad Institute Genome Sequencing Center for Infectious Disease"/>
            <person name="Wu L."/>
            <person name="Ma J."/>
        </authorList>
    </citation>
    <scope>NUCLEOTIDE SEQUENCE [LARGE SCALE GENOMIC DNA]</scope>
    <source>
        <strain evidence="2 3">JCM 14545</strain>
    </source>
</reference>
<dbReference type="Proteomes" id="UP001501116">
    <property type="component" value="Unassembled WGS sequence"/>
</dbReference>
<dbReference type="RefSeq" id="WP_344429416.1">
    <property type="nucleotide sequence ID" value="NZ_BAAANN010000040.1"/>
</dbReference>
<evidence type="ECO:0000256" key="1">
    <source>
        <dbReference type="SAM" id="MobiDB-lite"/>
    </source>
</evidence>
<proteinExistence type="predicted"/>
<accession>A0ABN2SD16</accession>
<keyword evidence="3" id="KW-1185">Reference proteome</keyword>
<dbReference type="EMBL" id="BAAANN010000040">
    <property type="protein sequence ID" value="GAA1984601.1"/>
    <property type="molecule type" value="Genomic_DNA"/>
</dbReference>
<organism evidence="2 3">
    <name type="scientific">Amycolatopsis minnesotensis</name>
    <dbReference type="NCBI Taxonomy" id="337894"/>
    <lineage>
        <taxon>Bacteria</taxon>
        <taxon>Bacillati</taxon>
        <taxon>Actinomycetota</taxon>
        <taxon>Actinomycetes</taxon>
        <taxon>Pseudonocardiales</taxon>
        <taxon>Pseudonocardiaceae</taxon>
        <taxon>Amycolatopsis</taxon>
    </lineage>
</organism>
<protein>
    <submittedName>
        <fullName evidence="2">Uncharacterized protein</fullName>
    </submittedName>
</protein>
<feature type="region of interest" description="Disordered" evidence="1">
    <location>
        <begin position="1"/>
        <end position="26"/>
    </location>
</feature>
<gene>
    <name evidence="2" type="ORF">GCM10009754_72530</name>
</gene>